<keyword evidence="1" id="KW-0472">Membrane</keyword>
<dbReference type="EMBL" id="UZAM01011787">
    <property type="protein sequence ID" value="VDP18207.1"/>
    <property type="molecule type" value="Genomic_DNA"/>
</dbReference>
<dbReference type="WBParaSite" id="SBAD_0000892301-mRNA-1">
    <property type="protein sequence ID" value="SBAD_0000892301-mRNA-1"/>
    <property type="gene ID" value="SBAD_0000892301"/>
</dbReference>
<keyword evidence="3" id="KW-1185">Reference proteome</keyword>
<feature type="transmembrane region" description="Helical" evidence="1">
    <location>
        <begin position="63"/>
        <end position="83"/>
    </location>
</feature>
<dbReference type="AlphaFoldDB" id="A0A183IYB4"/>
<dbReference type="Proteomes" id="UP000270296">
    <property type="component" value="Unassembled WGS sequence"/>
</dbReference>
<accession>A0A183IYB4</accession>
<feature type="transmembrane region" description="Helical" evidence="1">
    <location>
        <begin position="185"/>
        <end position="212"/>
    </location>
</feature>
<feature type="transmembrane region" description="Helical" evidence="1">
    <location>
        <begin position="242"/>
        <end position="266"/>
    </location>
</feature>
<keyword evidence="1" id="KW-1133">Transmembrane helix</keyword>
<feature type="transmembrane region" description="Helical" evidence="1">
    <location>
        <begin position="95"/>
        <end position="116"/>
    </location>
</feature>
<reference evidence="4" key="1">
    <citation type="submission" date="2016-06" db="UniProtKB">
        <authorList>
            <consortium name="WormBaseParasite"/>
        </authorList>
    </citation>
    <scope>IDENTIFICATION</scope>
</reference>
<feature type="transmembrane region" description="Helical" evidence="1">
    <location>
        <begin position="136"/>
        <end position="165"/>
    </location>
</feature>
<feature type="transmembrane region" description="Helical" evidence="1">
    <location>
        <begin position="31"/>
        <end position="51"/>
    </location>
</feature>
<reference evidence="2 3" key="2">
    <citation type="submission" date="2018-11" db="EMBL/GenBank/DDBJ databases">
        <authorList>
            <consortium name="Pathogen Informatics"/>
        </authorList>
    </citation>
    <scope>NUCLEOTIDE SEQUENCE [LARGE SCALE GENOMIC DNA]</scope>
</reference>
<keyword evidence="1" id="KW-0812">Transmembrane</keyword>
<evidence type="ECO:0000313" key="4">
    <source>
        <dbReference type="WBParaSite" id="SBAD_0000892301-mRNA-1"/>
    </source>
</evidence>
<feature type="transmembrane region" description="Helical" evidence="1">
    <location>
        <begin position="286"/>
        <end position="309"/>
    </location>
</feature>
<organism evidence="4">
    <name type="scientific">Soboliphyme baturini</name>
    <dbReference type="NCBI Taxonomy" id="241478"/>
    <lineage>
        <taxon>Eukaryota</taxon>
        <taxon>Metazoa</taxon>
        <taxon>Ecdysozoa</taxon>
        <taxon>Nematoda</taxon>
        <taxon>Enoplea</taxon>
        <taxon>Dorylaimia</taxon>
        <taxon>Dioctophymatida</taxon>
        <taxon>Dioctophymatoidea</taxon>
        <taxon>Soboliphymatidae</taxon>
        <taxon>Soboliphyme</taxon>
    </lineage>
</organism>
<protein>
    <submittedName>
        <fullName evidence="4">G_PROTEIN_RECEP_F1_2 domain-containing protein</fullName>
    </submittedName>
</protein>
<evidence type="ECO:0000256" key="1">
    <source>
        <dbReference type="SAM" id="Phobius"/>
    </source>
</evidence>
<proteinExistence type="predicted"/>
<sequence length="358" mass="40020">MAEETASLLLNQTLAVCRNIKDDPTFLTLTALLPVAAVCVICITTFFAIILKSDTTYCYEIRALLMVESVCSIVACFMVAVRQAYATWIYFDEEIMFLSAIPCMILGGMVFTGLICESSSGLMLALALFYRNKATIFYNCITPSLWCTGNVALSGIAGIIHSWVTYVQTTEDRTRFCNCPPVLSFYAYTSASSFILLFTNCVTLVLMLYTVYEYKQLFSNRRSSDMTSGYSQWVIEMRSDRYLLWTVWPAVCINLIIFFLTGVVAIPSARASYVSISITMANQLLTINLITISTHCVQPVILMCTNKFFARKITVYFRKCSLVLCRCFAAPSGSSREEVHVNMSVVNRVSTISVASNE</sequence>
<name>A0A183IYB4_9BILA</name>
<gene>
    <name evidence="2" type="ORF">SBAD_LOCUS8612</name>
</gene>
<evidence type="ECO:0000313" key="3">
    <source>
        <dbReference type="Proteomes" id="UP000270296"/>
    </source>
</evidence>
<evidence type="ECO:0000313" key="2">
    <source>
        <dbReference type="EMBL" id="VDP18207.1"/>
    </source>
</evidence>